<sequence>MDKYLSRTVHDALVSKTHRFNRLTMSVGRRNNHLNFKECVSPHSFDLVFLTKEDPKGFIVMRSNDVVTLNGARVNENASIENGDLISFGGSDFIFWVGQAKPPKDIFDKAHKAVEKNKEEHVEVLTQAFEVKVYSIATFESPTKKSHQDTKKKLEMMKEAINTVGMNEVDVKQGILTADAKVSVPSIEKIEPKTESVPERIPMEVEEKPLHDEEKETVKDSTPVGQDETLKEPIEQDKVPTKTESSESTPKATNKSIETNKMEEDEENSAEEVEKETTQKDDQEEQYTSEEYDSPKPKKSTKKSKKAVKRKAHKKDDEDEYDDEGVAFVNSMFDTPSNIFNSDSGDMQAELEMEEEEEEINNLDNVSDGNNDGKEMLEENKEINKRYNDEKAKENMEYAEAIAFSQQYNAKKRKERDEEVVVGDAGEVQTKRMSIHSVKRRADFKKGIQGNMFYFGDNKFLNLKYRDLVRYDGGISSAGYPAISETPVEDAELVEETRNKKGDETKTFLVVQKGSEDCLMAYLCCILQGYFIISDLYLEHCDASYVDFKNYLLPLFPLKYLKTGSLLRGYIADVANLGTQPISFSPDSSDQRFKFSVQIQRNADEEMARGTEKARVELKHQKEFEYAKKFIKMIGAQFVENASGRSNAFEFYIDFLPEEATEDKKENRRITRRSSFKPFSKFVDLTWVFEMLKTRQFIAPDTFSSRMNIDDDEKRNVQYKKKNKNKLEIRLGIVNMAFFTVTPKRTPSSTPLLPQFFDENEWYLTQEIKPLIKITEPVINDCMNYLMPSTSAGDNKTKTYKFQLPDGTFQGVLQLDGWFCNNSEIRFSFQQWQKTVFAKVRESQILQMQEFYRNCTKIINEIDQLKKYDSIGSEYVKTIENLIKSCATALELLDTKPSKGLFPEYEPSLLFQDHVPSNCIIEIYIQHREFVIRTFGLSIQPYENQSVTPRTSLQMSRQSFQIASRPLQKLPSHLKKPSMEDSFFNRSISAQPGDESVSPGIEWGCGDGMMGYPQGTKQISLPSRYTTIQYIFNGYTATVQASREVHITVEEIDKIYESVQNIQIQWIHVLYNIKQLLTL</sequence>
<feature type="compositionally biased region" description="Basic and acidic residues" evidence="1">
    <location>
        <begin position="191"/>
        <end position="219"/>
    </location>
</feature>
<dbReference type="GO" id="GO:0043291">
    <property type="term" value="C:RAVE complex"/>
    <property type="evidence" value="ECO:0007669"/>
    <property type="project" value="TreeGrafter"/>
</dbReference>
<dbReference type="PANTHER" id="PTHR13618:SF1">
    <property type="entry name" value="PROTEIN ROGDI HOMOLOG"/>
    <property type="match status" value="1"/>
</dbReference>
<dbReference type="Proteomes" id="UP000014680">
    <property type="component" value="Unassembled WGS sequence"/>
</dbReference>
<evidence type="ECO:0000256" key="1">
    <source>
        <dbReference type="SAM" id="MobiDB-lite"/>
    </source>
</evidence>
<dbReference type="OMA" id="FFDENEW"/>
<evidence type="ECO:0008006" key="4">
    <source>
        <dbReference type="Google" id="ProtNLM"/>
    </source>
</evidence>
<gene>
    <name evidence="2" type="ORF">EIN_281700</name>
</gene>
<name>A0A0A1U2N0_ENTIV</name>
<feature type="compositionally biased region" description="Polar residues" evidence="1">
    <location>
        <begin position="246"/>
        <end position="259"/>
    </location>
</feature>
<accession>A0A0A1U2N0</accession>
<dbReference type="VEuPathDB" id="AmoebaDB:EIN_281700"/>
<proteinExistence type="predicted"/>
<dbReference type="KEGG" id="eiv:EIN_281700"/>
<dbReference type="EMBL" id="KB207030">
    <property type="protein sequence ID" value="ELP85799.1"/>
    <property type="molecule type" value="Genomic_DNA"/>
</dbReference>
<keyword evidence="3" id="KW-1185">Reference proteome</keyword>
<dbReference type="OrthoDB" id="27479at2759"/>
<dbReference type="Pfam" id="PF10259">
    <property type="entry name" value="Rogdi_lz"/>
    <property type="match status" value="1"/>
</dbReference>
<dbReference type="CDD" id="cd00060">
    <property type="entry name" value="FHA"/>
    <property type="match status" value="1"/>
</dbReference>
<feature type="compositionally biased region" description="Basic and acidic residues" evidence="1">
    <location>
        <begin position="228"/>
        <end position="245"/>
    </location>
</feature>
<dbReference type="PANTHER" id="PTHR13618">
    <property type="entry name" value="LEUCINE ZIPPER CONTAINING TRANSCRIPTION FACTOR LZF1"/>
    <property type="match status" value="1"/>
</dbReference>
<feature type="compositionally biased region" description="Acidic residues" evidence="1">
    <location>
        <begin position="263"/>
        <end position="274"/>
    </location>
</feature>
<feature type="region of interest" description="Disordered" evidence="1">
    <location>
        <begin position="355"/>
        <end position="374"/>
    </location>
</feature>
<feature type="compositionally biased region" description="Basic residues" evidence="1">
    <location>
        <begin position="297"/>
        <end position="313"/>
    </location>
</feature>
<reference evidence="2 3" key="1">
    <citation type="submission" date="2012-10" db="EMBL/GenBank/DDBJ databases">
        <authorList>
            <person name="Zafar N."/>
            <person name="Inman J."/>
            <person name="Hall N."/>
            <person name="Lorenzi H."/>
            <person name="Caler E."/>
        </authorList>
    </citation>
    <scope>NUCLEOTIDE SEQUENCE [LARGE SCALE GENOMIC DNA]</scope>
    <source>
        <strain evidence="2 3">IP1</strain>
    </source>
</reference>
<dbReference type="InterPro" id="IPR028241">
    <property type="entry name" value="RAVE2/Rogdi"/>
</dbReference>
<evidence type="ECO:0000313" key="2">
    <source>
        <dbReference type="EMBL" id="ELP85799.1"/>
    </source>
</evidence>
<evidence type="ECO:0000313" key="3">
    <source>
        <dbReference type="Proteomes" id="UP000014680"/>
    </source>
</evidence>
<dbReference type="AlphaFoldDB" id="A0A0A1U2N0"/>
<feature type="region of interest" description="Disordered" evidence="1">
    <location>
        <begin position="191"/>
        <end position="323"/>
    </location>
</feature>
<dbReference type="RefSeq" id="XP_004185145.1">
    <property type="nucleotide sequence ID" value="XM_004185097.1"/>
</dbReference>
<dbReference type="GeneID" id="14884813"/>
<protein>
    <recommendedName>
        <fullName evidence="4">FHA domain-containing protein</fullName>
    </recommendedName>
</protein>
<organism evidence="2 3">
    <name type="scientific">Entamoeba invadens IP1</name>
    <dbReference type="NCBI Taxonomy" id="370355"/>
    <lineage>
        <taxon>Eukaryota</taxon>
        <taxon>Amoebozoa</taxon>
        <taxon>Evosea</taxon>
        <taxon>Archamoebae</taxon>
        <taxon>Mastigamoebida</taxon>
        <taxon>Entamoebidae</taxon>
        <taxon>Entamoeba</taxon>
    </lineage>
</organism>
<feature type="compositionally biased region" description="Acidic residues" evidence="1">
    <location>
        <begin position="282"/>
        <end position="292"/>
    </location>
</feature>